<evidence type="ECO:0000256" key="5">
    <source>
        <dbReference type="ARBA" id="ARBA00023033"/>
    </source>
</evidence>
<dbReference type="InterPro" id="IPR051820">
    <property type="entry name" value="FAD-binding_MO"/>
</dbReference>
<evidence type="ECO:0000313" key="7">
    <source>
        <dbReference type="Proteomes" id="UP001600888"/>
    </source>
</evidence>
<name>A0ABR4EW97_9PEZI</name>
<comment type="cofactor">
    <cofactor evidence="1">
        <name>FAD</name>
        <dbReference type="ChEBI" id="CHEBI:57692"/>
    </cofactor>
</comment>
<gene>
    <name evidence="6" type="ORF">FJTKL_06701</name>
</gene>
<accession>A0ABR4EW97</accession>
<proteinExistence type="predicted"/>
<dbReference type="InterPro" id="IPR036188">
    <property type="entry name" value="FAD/NAD-bd_sf"/>
</dbReference>
<dbReference type="InterPro" id="IPR020946">
    <property type="entry name" value="Flavin_mOase-like"/>
</dbReference>
<evidence type="ECO:0008006" key="8">
    <source>
        <dbReference type="Google" id="ProtNLM"/>
    </source>
</evidence>
<evidence type="ECO:0000256" key="2">
    <source>
        <dbReference type="ARBA" id="ARBA00022630"/>
    </source>
</evidence>
<evidence type="ECO:0000256" key="3">
    <source>
        <dbReference type="ARBA" id="ARBA00022827"/>
    </source>
</evidence>
<dbReference type="Gene3D" id="3.50.50.60">
    <property type="entry name" value="FAD/NAD(P)-binding domain"/>
    <property type="match status" value="2"/>
</dbReference>
<dbReference type="PANTHER" id="PTHR43872">
    <property type="entry name" value="MONOOXYGENASE, PUTATIVE (AFU_ORTHOLOGUE AFUA_8G02570)-RELATED"/>
    <property type="match status" value="1"/>
</dbReference>
<evidence type="ECO:0000256" key="4">
    <source>
        <dbReference type="ARBA" id="ARBA00023002"/>
    </source>
</evidence>
<keyword evidence="4" id="KW-0560">Oxidoreductase</keyword>
<dbReference type="PANTHER" id="PTHR43872:SF1">
    <property type="entry name" value="MONOOXYGENASE, PUTATIVE (AFU_ORTHOLOGUE AFUA_8G02570)-RELATED"/>
    <property type="match status" value="1"/>
</dbReference>
<reference evidence="6 7" key="1">
    <citation type="submission" date="2024-03" db="EMBL/GenBank/DDBJ databases">
        <title>A high-quality draft genome sequence of Diaporthe vaccinii, a causative agent of upright dieback and viscid rot disease in cranberry plants.</title>
        <authorList>
            <person name="Sarrasin M."/>
            <person name="Lang B.F."/>
            <person name="Burger G."/>
        </authorList>
    </citation>
    <scope>NUCLEOTIDE SEQUENCE [LARGE SCALE GENOMIC DNA]</scope>
    <source>
        <strain evidence="6 7">IS7</strain>
    </source>
</reference>
<protein>
    <recommendedName>
        <fullName evidence="8">Monooxygenase</fullName>
    </recommendedName>
</protein>
<keyword evidence="3" id="KW-0274">FAD</keyword>
<evidence type="ECO:0000313" key="6">
    <source>
        <dbReference type="EMBL" id="KAL2286714.1"/>
    </source>
</evidence>
<sequence>METYDVLIVGAGLSGINCAYRVQTETPETSFTVLEGREEIGGTWDLFKFHGVRSDSDLPSMGFAWHSWPSYKQVFAEGALIMEYTKDAVAKHHIDKHIQFQQKVVSANWSSKFKKWEIVVVSQGQTRRIMTTFLVLGTGYYDYETPLRAIIPGLDNFKGKTVHPQFWPEKYDYSGQKLAVVGSGGTAVTLLPRLAEQAAEVTMVQRSPTYIVAKPDASPLSSWAREVFPLSWVVVWERFYHITTCYLLVLFCRAFPQAAKGAILKEVAAALPEDVKVKPHFEPNYMPWDQPLCLAPDGDFFKTLHRKNAHVVTGEIDTVTEHGIRMKDGTYVEDDAMITATGST</sequence>
<dbReference type="SUPFAM" id="SSF51905">
    <property type="entry name" value="FAD/NAD(P)-binding domain"/>
    <property type="match status" value="1"/>
</dbReference>
<dbReference type="EMBL" id="JBAWTH010000023">
    <property type="protein sequence ID" value="KAL2286714.1"/>
    <property type="molecule type" value="Genomic_DNA"/>
</dbReference>
<dbReference type="Proteomes" id="UP001600888">
    <property type="component" value="Unassembled WGS sequence"/>
</dbReference>
<evidence type="ECO:0000256" key="1">
    <source>
        <dbReference type="ARBA" id="ARBA00001974"/>
    </source>
</evidence>
<organism evidence="6 7">
    <name type="scientific">Diaporthe vaccinii</name>
    <dbReference type="NCBI Taxonomy" id="105482"/>
    <lineage>
        <taxon>Eukaryota</taxon>
        <taxon>Fungi</taxon>
        <taxon>Dikarya</taxon>
        <taxon>Ascomycota</taxon>
        <taxon>Pezizomycotina</taxon>
        <taxon>Sordariomycetes</taxon>
        <taxon>Sordariomycetidae</taxon>
        <taxon>Diaporthales</taxon>
        <taxon>Diaporthaceae</taxon>
        <taxon>Diaporthe</taxon>
        <taxon>Diaporthe eres species complex</taxon>
    </lineage>
</organism>
<comment type="caution">
    <text evidence="6">The sequence shown here is derived from an EMBL/GenBank/DDBJ whole genome shotgun (WGS) entry which is preliminary data.</text>
</comment>
<keyword evidence="2" id="KW-0285">Flavoprotein</keyword>
<dbReference type="Pfam" id="PF00743">
    <property type="entry name" value="FMO-like"/>
    <property type="match status" value="1"/>
</dbReference>
<keyword evidence="7" id="KW-1185">Reference proteome</keyword>
<keyword evidence="5" id="KW-0503">Monooxygenase</keyword>